<dbReference type="Pfam" id="PF26317">
    <property type="entry name" value="CntK_N"/>
    <property type="match status" value="1"/>
</dbReference>
<accession>A0A1F6AV44</accession>
<reference evidence="1 2" key="1">
    <citation type="journal article" date="2016" name="Nat. Commun.">
        <title>Thousands of microbial genomes shed light on interconnected biogeochemical processes in an aquifer system.</title>
        <authorList>
            <person name="Anantharaman K."/>
            <person name="Brown C.T."/>
            <person name="Hug L.A."/>
            <person name="Sharon I."/>
            <person name="Castelle C.J."/>
            <person name="Probst A.J."/>
            <person name="Thomas B.C."/>
            <person name="Singh A."/>
            <person name="Wilkins M.J."/>
            <person name="Karaoz U."/>
            <person name="Brodie E.L."/>
            <person name="Williams K.H."/>
            <person name="Hubbard S.S."/>
            <person name="Banfield J.F."/>
        </authorList>
    </citation>
    <scope>NUCLEOTIDE SEQUENCE [LARGE SCALE GENOMIC DNA]</scope>
</reference>
<dbReference type="EMBL" id="MFJY01000013">
    <property type="protein sequence ID" value="OGG28363.1"/>
    <property type="molecule type" value="Genomic_DNA"/>
</dbReference>
<organism evidence="1 2">
    <name type="scientific">Candidatus Gottesmanbacteria bacterium RIFCSPLOWO2_01_FULL_48_11</name>
    <dbReference type="NCBI Taxonomy" id="1798395"/>
    <lineage>
        <taxon>Bacteria</taxon>
        <taxon>Candidatus Gottesmaniibacteriota</taxon>
    </lineage>
</organism>
<sequence length="245" mass="25984">MESYPTVEQVGFVDLDPASPKLMMAGGEFCGNATRSTAWLALGGQPGELLVQVSGVSKLLRAGVTAKKEAFAEMPIYGDPKKIMEDPEVPGNYVVKMEGITQYIAFDTEVISGLTPDEIKITAKKRIDENDLGRFPAAGVIYSQKNGDGWRITPVVFVPGASDEGTLFLETACGSGTTALGMVLAMQQGASIKDVPIMQPSGLAIAVSVEFDGQSFQQAQISGPLEIVVPMALLRLPLSTGKEEI</sequence>
<evidence type="ECO:0000313" key="2">
    <source>
        <dbReference type="Proteomes" id="UP000178305"/>
    </source>
</evidence>
<comment type="caution">
    <text evidence="1">The sequence shown here is derived from an EMBL/GenBank/DDBJ whole genome shotgun (WGS) entry which is preliminary data.</text>
</comment>
<dbReference type="InterPro" id="IPR058944">
    <property type="entry name" value="CntK-like"/>
</dbReference>
<protein>
    <recommendedName>
        <fullName evidence="3">Diaminopimelate epimerase</fullName>
    </recommendedName>
</protein>
<name>A0A1F6AV44_9BACT</name>
<dbReference type="Proteomes" id="UP000178305">
    <property type="component" value="Unassembled WGS sequence"/>
</dbReference>
<evidence type="ECO:0000313" key="1">
    <source>
        <dbReference type="EMBL" id="OGG28363.1"/>
    </source>
</evidence>
<dbReference type="AlphaFoldDB" id="A0A1F6AV44"/>
<evidence type="ECO:0008006" key="3">
    <source>
        <dbReference type="Google" id="ProtNLM"/>
    </source>
</evidence>
<gene>
    <name evidence="1" type="ORF">A3A64_01980</name>
</gene>
<proteinExistence type="predicted"/>